<dbReference type="GO" id="GO:0009277">
    <property type="term" value="C:fungal-type cell wall"/>
    <property type="evidence" value="ECO:0007669"/>
    <property type="project" value="InterPro"/>
</dbReference>
<evidence type="ECO:0000256" key="5">
    <source>
        <dbReference type="RuleBase" id="RU365009"/>
    </source>
</evidence>
<keyword evidence="3 5" id="KW-0964">Secreted</keyword>
<keyword evidence="7" id="KW-1185">Reference proteome</keyword>
<evidence type="ECO:0000256" key="2">
    <source>
        <dbReference type="ARBA" id="ARBA00022512"/>
    </source>
</evidence>
<dbReference type="InterPro" id="IPR001338">
    <property type="entry name" value="Class_I_Hydrophobin"/>
</dbReference>
<organism evidence="6 7">
    <name type="scientific">Pseudozyma flocculosa</name>
    <dbReference type="NCBI Taxonomy" id="84751"/>
    <lineage>
        <taxon>Eukaryota</taxon>
        <taxon>Fungi</taxon>
        <taxon>Dikarya</taxon>
        <taxon>Basidiomycota</taxon>
        <taxon>Ustilaginomycotina</taxon>
        <taxon>Ustilaginomycetes</taxon>
        <taxon>Ustilaginales</taxon>
        <taxon>Ustilaginaceae</taxon>
        <taxon>Pseudozyma</taxon>
    </lineage>
</organism>
<evidence type="ECO:0000313" key="6">
    <source>
        <dbReference type="EMBL" id="SPO36951.1"/>
    </source>
</evidence>
<dbReference type="OrthoDB" id="4225815at2759"/>
<dbReference type="EMBL" id="OOIP01000005">
    <property type="protein sequence ID" value="SPO36951.1"/>
    <property type="molecule type" value="Genomic_DNA"/>
</dbReference>
<feature type="chain" id="PRO_5023155020" description="Hydrophobin" evidence="5">
    <location>
        <begin position="20"/>
        <end position="110"/>
    </location>
</feature>
<keyword evidence="2 5" id="KW-0134">Cell wall</keyword>
<protein>
    <recommendedName>
        <fullName evidence="5">Hydrophobin</fullName>
    </recommendedName>
</protein>
<dbReference type="AlphaFoldDB" id="A0A5C3F0Z7"/>
<comment type="subcellular location">
    <subcellularLocation>
        <location evidence="1 5">Secreted</location>
        <location evidence="1 5">Cell wall</location>
    </subcellularLocation>
</comment>
<dbReference type="Pfam" id="PF01185">
    <property type="entry name" value="Hydrophobin"/>
    <property type="match status" value="1"/>
</dbReference>
<proteinExistence type="inferred from homology"/>
<feature type="signal peptide" evidence="5">
    <location>
        <begin position="1"/>
        <end position="19"/>
    </location>
</feature>
<evidence type="ECO:0000256" key="3">
    <source>
        <dbReference type="ARBA" id="ARBA00022525"/>
    </source>
</evidence>
<evidence type="ECO:0000313" key="7">
    <source>
        <dbReference type="Proteomes" id="UP000323386"/>
    </source>
</evidence>
<evidence type="ECO:0000256" key="4">
    <source>
        <dbReference type="ARBA" id="ARBA00023157"/>
    </source>
</evidence>
<dbReference type="GO" id="GO:0005199">
    <property type="term" value="F:structural constituent of cell wall"/>
    <property type="evidence" value="ECO:0007669"/>
    <property type="project" value="InterPro"/>
</dbReference>
<dbReference type="CDD" id="cd23507">
    <property type="entry name" value="hydrophobin_I"/>
    <property type="match status" value="1"/>
</dbReference>
<dbReference type="Proteomes" id="UP000323386">
    <property type="component" value="Unassembled WGS sequence"/>
</dbReference>
<dbReference type="SMART" id="SM00075">
    <property type="entry name" value="HYDRO"/>
    <property type="match status" value="1"/>
</dbReference>
<keyword evidence="5" id="KW-0732">Signal</keyword>
<keyword evidence="4 5" id="KW-1015">Disulfide bond</keyword>
<name>A0A5C3F0Z7_9BASI</name>
<sequence>MQFSTIFLTLAAVAGFVAANPTGQKNGNCATGQLQCCSQVTQGKEAEEALAGLGLALNEALTGAIGLNCDSVPFLIGVTVQDQCKNTPVCCEGSANNGLIQTSCTALPIV</sequence>
<gene>
    <name evidence="6" type="ORF">PSFLO_02423</name>
</gene>
<comment type="similarity">
    <text evidence="5">Belongs to the fungal hydrophobin family.</text>
</comment>
<accession>A0A5C3F0Z7</accession>
<reference evidence="6 7" key="1">
    <citation type="submission" date="2018-03" db="EMBL/GenBank/DDBJ databases">
        <authorList>
            <person name="Guldener U."/>
        </authorList>
    </citation>
    <scope>NUCLEOTIDE SEQUENCE [LARGE SCALE GENOMIC DNA]</scope>
    <source>
        <strain evidence="6 7">DAOM196992</strain>
    </source>
</reference>
<evidence type="ECO:0000256" key="1">
    <source>
        <dbReference type="ARBA" id="ARBA00004191"/>
    </source>
</evidence>